<evidence type="ECO:0000313" key="3">
    <source>
        <dbReference type="EMBL" id="CAG7833556.1"/>
    </source>
</evidence>
<keyword evidence="2" id="KW-0472">Membrane</keyword>
<keyword evidence="2" id="KW-1133">Transmembrane helix</keyword>
<evidence type="ECO:0000256" key="2">
    <source>
        <dbReference type="SAM" id="Phobius"/>
    </source>
</evidence>
<feature type="transmembrane region" description="Helical" evidence="2">
    <location>
        <begin position="114"/>
        <end position="134"/>
    </location>
</feature>
<comment type="caution">
    <text evidence="3">The sequence shown here is derived from an EMBL/GenBank/DDBJ whole genome shotgun (WGS) entry which is preliminary data.</text>
</comment>
<keyword evidence="2" id="KW-0812">Transmembrane</keyword>
<dbReference type="Proteomes" id="UP000708208">
    <property type="component" value="Unassembled WGS sequence"/>
</dbReference>
<protein>
    <submittedName>
        <fullName evidence="3">Uncharacterized protein</fullName>
    </submittedName>
</protein>
<keyword evidence="4" id="KW-1185">Reference proteome</keyword>
<dbReference type="AlphaFoldDB" id="A0A8J2M621"/>
<reference evidence="3" key="1">
    <citation type="submission" date="2021-06" db="EMBL/GenBank/DDBJ databases">
        <authorList>
            <person name="Hodson N. C."/>
            <person name="Mongue J. A."/>
            <person name="Jaron S. K."/>
        </authorList>
    </citation>
    <scope>NUCLEOTIDE SEQUENCE</scope>
</reference>
<gene>
    <name evidence="3" type="ORF">AFUS01_LOCUS43167</name>
</gene>
<dbReference type="EMBL" id="CAJVCH010569927">
    <property type="protein sequence ID" value="CAG7833556.1"/>
    <property type="molecule type" value="Genomic_DNA"/>
</dbReference>
<organism evidence="3 4">
    <name type="scientific">Allacma fusca</name>
    <dbReference type="NCBI Taxonomy" id="39272"/>
    <lineage>
        <taxon>Eukaryota</taxon>
        <taxon>Metazoa</taxon>
        <taxon>Ecdysozoa</taxon>
        <taxon>Arthropoda</taxon>
        <taxon>Hexapoda</taxon>
        <taxon>Collembola</taxon>
        <taxon>Symphypleona</taxon>
        <taxon>Sminthuridae</taxon>
        <taxon>Allacma</taxon>
    </lineage>
</organism>
<accession>A0A8J2M621</accession>
<name>A0A8J2M621_9HEXA</name>
<feature type="region of interest" description="Disordered" evidence="1">
    <location>
        <begin position="72"/>
        <end position="113"/>
    </location>
</feature>
<evidence type="ECO:0000313" key="4">
    <source>
        <dbReference type="Proteomes" id="UP000708208"/>
    </source>
</evidence>
<feature type="transmembrane region" description="Helical" evidence="2">
    <location>
        <begin position="55"/>
        <end position="72"/>
    </location>
</feature>
<evidence type="ECO:0000256" key="1">
    <source>
        <dbReference type="SAM" id="MobiDB-lite"/>
    </source>
</evidence>
<proteinExistence type="predicted"/>
<feature type="compositionally biased region" description="Acidic residues" evidence="1">
    <location>
        <begin position="81"/>
        <end position="91"/>
    </location>
</feature>
<sequence>MVHVSRCAFRRLECHQADNSSFSVPNYFKDTKKSYFSCADIQQHSVLLKMMKMRWILLLGLFAVLCLSSTNAEDPKAEPETAAEPEPETTDEDTKKAGATVGKQTKAAGGNPAAAPWALSVPTIFAIACVAKFIL</sequence>